<keyword evidence="24" id="KW-1185">Reference proteome</keyword>
<dbReference type="eggNOG" id="KOG0619">
    <property type="taxonomic scope" value="Eukaryota"/>
</dbReference>
<evidence type="ECO:0000313" key="23">
    <source>
        <dbReference type="EnsemblPlants" id="KRH08642"/>
    </source>
</evidence>
<evidence type="ECO:0000256" key="14">
    <source>
        <dbReference type="ARBA" id="ARBA00023136"/>
    </source>
</evidence>
<feature type="transmembrane region" description="Helical" evidence="20">
    <location>
        <begin position="1085"/>
        <end position="1108"/>
    </location>
</feature>
<dbReference type="Gramene" id="KRH08642">
    <property type="protein sequence ID" value="KRH08642"/>
    <property type="gene ID" value="GLYMA_16G163400"/>
</dbReference>
<dbReference type="HOGENOM" id="CLU_000288_18_3_1"/>
<keyword evidence="8" id="KW-0433">Leucine-rich repeat</keyword>
<keyword evidence="11" id="KW-0677">Repeat</keyword>
<dbReference type="OMA" id="PLHICYL"/>
<dbReference type="STRING" id="3847.K7LC53"/>
<evidence type="ECO:0000256" key="11">
    <source>
        <dbReference type="ARBA" id="ARBA00022737"/>
    </source>
</evidence>
<keyword evidence="6" id="KW-0134">Cell wall</keyword>
<evidence type="ECO:0000256" key="13">
    <source>
        <dbReference type="ARBA" id="ARBA00022989"/>
    </source>
</evidence>
<evidence type="ECO:0000256" key="18">
    <source>
        <dbReference type="ARBA" id="ARBA00038043"/>
    </source>
</evidence>
<evidence type="ECO:0000256" key="16">
    <source>
        <dbReference type="ARBA" id="ARBA00023170"/>
    </source>
</evidence>
<dbReference type="InterPro" id="IPR013210">
    <property type="entry name" value="LRR_N_plant-typ"/>
</dbReference>
<dbReference type="SMART" id="SM00369">
    <property type="entry name" value="LRR_TYP"/>
    <property type="match status" value="8"/>
</dbReference>
<reference evidence="22" key="3">
    <citation type="submission" date="2018-07" db="EMBL/GenBank/DDBJ databases">
        <title>WGS assembly of Glycine max.</title>
        <authorList>
            <person name="Schmutz J."/>
            <person name="Cannon S."/>
            <person name="Schlueter J."/>
            <person name="Ma J."/>
            <person name="Mitros T."/>
            <person name="Nelson W."/>
            <person name="Hyten D."/>
            <person name="Song Q."/>
            <person name="Thelen J."/>
            <person name="Cheng J."/>
            <person name="Xu D."/>
            <person name="Hellsten U."/>
            <person name="May G."/>
            <person name="Yu Y."/>
            <person name="Sakurai T."/>
            <person name="Umezawa T."/>
            <person name="Bhattacharyya M."/>
            <person name="Sandhu D."/>
            <person name="Valliyodan B."/>
            <person name="Lindquist E."/>
            <person name="Peto M."/>
            <person name="Grant D."/>
            <person name="Shu S."/>
            <person name="Goodstein D."/>
            <person name="Barry K."/>
            <person name="Futrell-Griggs M."/>
            <person name="Abernathy B."/>
            <person name="Du J."/>
            <person name="Tian Z."/>
            <person name="Zhu L."/>
            <person name="Gill N."/>
            <person name="Joshi T."/>
            <person name="Libault M."/>
            <person name="Sethuraman A."/>
            <person name="Zhang X."/>
            <person name="Shinozaki K."/>
            <person name="Nguyen H."/>
            <person name="Wing R."/>
            <person name="Cregan P."/>
            <person name="Specht J."/>
            <person name="Grimwood J."/>
            <person name="Rokhsar D."/>
            <person name="Stacey G."/>
            <person name="Shoemaker R."/>
            <person name="Jackson S."/>
        </authorList>
    </citation>
    <scope>NUCLEOTIDE SEQUENCE</scope>
    <source>
        <tissue evidence="22">Callus</tissue>
    </source>
</reference>
<protein>
    <recommendedName>
        <fullName evidence="21">Leucine-rich repeat-containing N-terminal plant-type domain-containing protein</fullName>
    </recommendedName>
</protein>
<keyword evidence="7" id="KW-0964">Secreted</keyword>
<dbReference type="PANTHER" id="PTHR48063">
    <property type="entry name" value="LRR RECEPTOR-LIKE KINASE"/>
    <property type="match status" value="1"/>
</dbReference>
<keyword evidence="16" id="KW-0675">Receptor</keyword>
<comment type="similarity">
    <text evidence="4">Belongs to the RLP family.</text>
</comment>
<evidence type="ECO:0000256" key="7">
    <source>
        <dbReference type="ARBA" id="ARBA00022525"/>
    </source>
</evidence>
<comment type="similarity">
    <text evidence="18">Belongs to the polygalacturonase-inhibiting protein family.</text>
</comment>
<feature type="region of interest" description="Disordered" evidence="19">
    <location>
        <begin position="1056"/>
        <end position="1077"/>
    </location>
</feature>
<evidence type="ECO:0000256" key="17">
    <source>
        <dbReference type="ARBA" id="ARBA00023180"/>
    </source>
</evidence>
<gene>
    <name evidence="22" type="ORF">GLYMA_16G163400</name>
</gene>
<dbReference type="SUPFAM" id="SSF52047">
    <property type="entry name" value="RNI-like"/>
    <property type="match status" value="1"/>
</dbReference>
<feature type="compositionally biased region" description="Basic and acidic residues" evidence="19">
    <location>
        <begin position="1064"/>
        <end position="1076"/>
    </location>
</feature>
<evidence type="ECO:0000313" key="22">
    <source>
        <dbReference type="EMBL" id="KRH08642.1"/>
    </source>
</evidence>
<evidence type="ECO:0000256" key="4">
    <source>
        <dbReference type="ARBA" id="ARBA00009592"/>
    </source>
</evidence>
<dbReference type="SUPFAM" id="SSF52058">
    <property type="entry name" value="L domain-like"/>
    <property type="match status" value="2"/>
</dbReference>
<evidence type="ECO:0000256" key="20">
    <source>
        <dbReference type="SAM" id="Phobius"/>
    </source>
</evidence>
<dbReference type="Gene3D" id="3.80.10.10">
    <property type="entry name" value="Ribonuclease Inhibitor"/>
    <property type="match status" value="5"/>
</dbReference>
<dbReference type="Pfam" id="PF08263">
    <property type="entry name" value="LRRNT_2"/>
    <property type="match status" value="1"/>
</dbReference>
<keyword evidence="9 20" id="KW-0812">Transmembrane</keyword>
<dbReference type="KEGG" id="gmx:102660377"/>
<evidence type="ECO:0000256" key="5">
    <source>
        <dbReference type="ARBA" id="ARBA00022475"/>
    </source>
</evidence>
<proteinExistence type="inferred from homology"/>
<dbReference type="InterPro" id="IPR046956">
    <property type="entry name" value="RLP23-like"/>
</dbReference>
<evidence type="ECO:0000256" key="12">
    <source>
        <dbReference type="ARBA" id="ARBA00022821"/>
    </source>
</evidence>
<keyword evidence="10" id="KW-0732">Signal</keyword>
<dbReference type="InterPro" id="IPR003591">
    <property type="entry name" value="Leu-rich_rpt_typical-subtyp"/>
</dbReference>
<reference evidence="23" key="2">
    <citation type="submission" date="2018-02" db="UniProtKB">
        <authorList>
            <consortium name="EnsemblPlants"/>
        </authorList>
    </citation>
    <scope>IDENTIFICATION</scope>
    <source>
        <strain evidence="23">Williams 82</strain>
    </source>
</reference>
<keyword evidence="5" id="KW-1003">Cell membrane</keyword>
<dbReference type="Pfam" id="PF13855">
    <property type="entry name" value="LRR_8"/>
    <property type="match status" value="1"/>
</dbReference>
<dbReference type="InterPro" id="IPR001611">
    <property type="entry name" value="Leu-rich_rpt"/>
</dbReference>
<evidence type="ECO:0000259" key="21">
    <source>
        <dbReference type="Pfam" id="PF08263"/>
    </source>
</evidence>
<name>K7LC53_SOYBN</name>
<dbReference type="PRINTS" id="PR00019">
    <property type="entry name" value="LEURICHRPT"/>
</dbReference>
<dbReference type="PaxDb" id="3847-GLYMA09G07223.1"/>
<evidence type="ECO:0000256" key="19">
    <source>
        <dbReference type="SAM" id="MobiDB-lite"/>
    </source>
</evidence>
<evidence type="ECO:0000256" key="3">
    <source>
        <dbReference type="ARBA" id="ARBA00004251"/>
    </source>
</evidence>
<keyword evidence="12" id="KW-0611">Plant defense</keyword>
<keyword evidence="13 20" id="KW-1133">Transmembrane helix</keyword>
<evidence type="ECO:0000256" key="8">
    <source>
        <dbReference type="ARBA" id="ARBA00022614"/>
    </source>
</evidence>
<reference evidence="22 23" key="1">
    <citation type="journal article" date="2010" name="Nature">
        <title>Genome sequence of the palaeopolyploid soybean.</title>
        <authorList>
            <person name="Schmutz J."/>
            <person name="Cannon S.B."/>
            <person name="Schlueter J."/>
            <person name="Ma J."/>
            <person name="Mitros T."/>
            <person name="Nelson W."/>
            <person name="Hyten D.L."/>
            <person name="Song Q."/>
            <person name="Thelen J.J."/>
            <person name="Cheng J."/>
            <person name="Xu D."/>
            <person name="Hellsten U."/>
            <person name="May G.D."/>
            <person name="Yu Y."/>
            <person name="Sakurai T."/>
            <person name="Umezawa T."/>
            <person name="Bhattacharyya M.K."/>
            <person name="Sandhu D."/>
            <person name="Valliyodan B."/>
            <person name="Lindquist E."/>
            <person name="Peto M."/>
            <person name="Grant D."/>
            <person name="Shu S."/>
            <person name="Goodstein D."/>
            <person name="Barry K."/>
            <person name="Futrell-Griggs M."/>
            <person name="Abernathy B."/>
            <person name="Du J."/>
            <person name="Tian Z."/>
            <person name="Zhu L."/>
            <person name="Gill N."/>
            <person name="Joshi T."/>
            <person name="Libault M."/>
            <person name="Sethuraman A."/>
            <person name="Zhang X.-C."/>
            <person name="Shinozaki K."/>
            <person name="Nguyen H.T."/>
            <person name="Wing R.A."/>
            <person name="Cregan P."/>
            <person name="Specht J."/>
            <person name="Grimwood J."/>
            <person name="Rokhsar D."/>
            <person name="Stacey G."/>
            <person name="Shoemaker R.C."/>
            <person name="Jackson S.A."/>
        </authorList>
    </citation>
    <scope>NUCLEOTIDE SEQUENCE [LARGE SCALE GENOMIC DNA]</scope>
    <source>
        <strain evidence="23">cv. Williams 82</strain>
        <tissue evidence="22">Callus</tissue>
    </source>
</reference>
<keyword evidence="17" id="KW-0325">Glycoprotein</keyword>
<evidence type="ECO:0000256" key="6">
    <source>
        <dbReference type="ARBA" id="ARBA00022512"/>
    </source>
</evidence>
<dbReference type="EMBL" id="CM000849">
    <property type="protein sequence ID" value="KRH08642.1"/>
    <property type="molecule type" value="Genomic_DNA"/>
</dbReference>
<sequence length="1131" mass="127115">MNINPTIEFSYSQVTRKEKNLITTPIITMRTYFLKKFNVLLLVLLHTSESTLGFNWPGKLAEVKCIERERQALLKFKEGVLDDAGMLSTWNEDENNGDCCKWKGIQCNNETGHVQMLDLQGHDAYLTGSINITLLTDLQNLEYLDLSWNDFIYVHIPKLIGSLSMLRYLNLSYSEVSGSIPSELGNLSKLEYLNLNNNHLIGAIPVQLGKLTRLRYLDLSDNDDIRGEIPYQLGNLSQLRYLGLGGSSLSGVIPFRIGNLPMLHTLRLGSNFDIKANDAEWLSNLYSLTNLELISLQNLGSSHLWLQTISKIIPNLQELRLVDGNLVDNDIQLLFDSQSNFSTSLTILDLSKNMLTSSAFRLLFNYSLNLRELYLSYNNIVLSSPLYPNFPSLVILDLSYNNMTSSIFEGNFIFCSKLETLNLQNCSLMDRSFLVSSASVTNFSSSLVSLDLSNNLLKSQAIFDWLFNFTTNLHILTLLGNLVEGPIPDGLGKVMNSLQVLDVSSNKLQGEVPVFFGNMCTLQELYLGKNNLSGEISSFFQDASWCNRDIFNSLDLSYNRITGMLPKSIGLLSELETLNLQVNSLEGDISESHLSNFSELEYLYLSYNSLSLKFVSSWVPPFQLLELGLASCKLGSSFPGWLQTQYQLVFLDISDTGLNDTVPEWLWTNSQYMYLMNMSHNNLVGSIPNKPFNLPYGPSLFLNSNQFEGGVPYFLQQASKLMLFENKFSDLFSLLCDTSIAVYLSTLDLSNNHIKGQLPDCWKSLNSLLFLDLSNNRLSGNIPLSMGTLVKLEALVLRNNSLEGEMPSTLKNCNNLMLLDVGENLLSGPIPSWIGESMHQLIILSMKGNHFSGDLPIHLCYLRHIQLLDLSRNNLSQGIPTCIKNFTALSVKSINSSEIQTRIYWYNVTYVENYGDITTGGYTLNILLMWKGVEYGFKDPEVRLKSIDISSNSLTGEIPKEIGYLIGLVSLNFSRNNLSGEIPSEIGNLNSLEFVDLSRNHFSGKIPTSLSKIDRLAVLDLSNNSLSGRIPDGRQLQTFDASSFEGNPDLCGTKLNKSCPEDETSMKPEESTRNETDDNPVFSKALYMSIGLGYFTGFWGLIASILFWTPWRNAYLRFLDRLTNYICQMVL</sequence>
<feature type="domain" description="Leucine-rich repeat-containing N-terminal plant-type" evidence="21">
    <location>
        <begin position="68"/>
        <end position="108"/>
    </location>
</feature>
<comment type="subcellular location">
    <subcellularLocation>
        <location evidence="3">Cell membrane</location>
        <topology evidence="3">Single-pass type I membrane protein</topology>
    </subcellularLocation>
    <subcellularLocation>
        <location evidence="1">Membrane</location>
        <topology evidence="1">Peripheral membrane protein</topology>
    </subcellularLocation>
    <subcellularLocation>
        <location evidence="2">Secreted</location>
        <location evidence="2">Cell wall</location>
    </subcellularLocation>
</comment>
<evidence type="ECO:0000256" key="10">
    <source>
        <dbReference type="ARBA" id="ARBA00022729"/>
    </source>
</evidence>
<evidence type="ECO:0000256" key="15">
    <source>
        <dbReference type="ARBA" id="ARBA00023157"/>
    </source>
</evidence>
<dbReference type="GO" id="GO:0006952">
    <property type="term" value="P:defense response"/>
    <property type="evidence" value="ECO:0007669"/>
    <property type="project" value="UniProtKB-KW"/>
</dbReference>
<keyword evidence="14 20" id="KW-0472">Membrane</keyword>
<dbReference type="SMR" id="K7LC53"/>
<keyword evidence="15" id="KW-1015">Disulfide bond</keyword>
<evidence type="ECO:0000256" key="9">
    <source>
        <dbReference type="ARBA" id="ARBA00022692"/>
    </source>
</evidence>
<dbReference type="FunFam" id="3.80.10.10:FF:000400">
    <property type="entry name" value="Nuclear pore complex protein NUP107"/>
    <property type="match status" value="1"/>
</dbReference>
<dbReference type="AlphaFoldDB" id="K7LC53"/>
<evidence type="ECO:0000256" key="1">
    <source>
        <dbReference type="ARBA" id="ARBA00004170"/>
    </source>
</evidence>
<dbReference type="Proteomes" id="UP000008827">
    <property type="component" value="Chromosome 16"/>
</dbReference>
<dbReference type="Pfam" id="PF00560">
    <property type="entry name" value="LRR_1"/>
    <property type="match status" value="12"/>
</dbReference>
<dbReference type="OrthoDB" id="676979at2759"/>
<dbReference type="EnsemblPlants" id="KRH08642">
    <property type="protein sequence ID" value="KRH08642"/>
    <property type="gene ID" value="GLYMA_16G163400"/>
</dbReference>
<evidence type="ECO:0000313" key="24">
    <source>
        <dbReference type="Proteomes" id="UP000008827"/>
    </source>
</evidence>
<dbReference type="InterPro" id="IPR032675">
    <property type="entry name" value="LRR_dom_sf"/>
</dbReference>
<dbReference type="FunFam" id="3.80.10.10:FF:000213">
    <property type="entry name" value="Tyrosine-sulfated glycopeptide receptor 1"/>
    <property type="match status" value="2"/>
</dbReference>
<organism evidence="23">
    <name type="scientific">Glycine max</name>
    <name type="common">Soybean</name>
    <name type="synonym">Glycine hispida</name>
    <dbReference type="NCBI Taxonomy" id="3847"/>
    <lineage>
        <taxon>Eukaryota</taxon>
        <taxon>Viridiplantae</taxon>
        <taxon>Streptophyta</taxon>
        <taxon>Embryophyta</taxon>
        <taxon>Tracheophyta</taxon>
        <taxon>Spermatophyta</taxon>
        <taxon>Magnoliopsida</taxon>
        <taxon>eudicotyledons</taxon>
        <taxon>Gunneridae</taxon>
        <taxon>Pentapetalae</taxon>
        <taxon>rosids</taxon>
        <taxon>fabids</taxon>
        <taxon>Fabales</taxon>
        <taxon>Fabaceae</taxon>
        <taxon>Papilionoideae</taxon>
        <taxon>50 kb inversion clade</taxon>
        <taxon>NPAAA clade</taxon>
        <taxon>indigoferoid/millettioid clade</taxon>
        <taxon>Phaseoleae</taxon>
        <taxon>Glycine</taxon>
        <taxon>Glycine subgen. Soja</taxon>
    </lineage>
</organism>
<dbReference type="PANTHER" id="PTHR48063:SF98">
    <property type="entry name" value="LRR RECEPTOR-LIKE SERINE_THREONINE-PROTEIN KINASE FLS2"/>
    <property type="match status" value="1"/>
</dbReference>
<accession>K7LC53</accession>
<dbReference type="GO" id="GO:0005886">
    <property type="term" value="C:plasma membrane"/>
    <property type="evidence" value="ECO:0007669"/>
    <property type="project" value="UniProtKB-SubCell"/>
</dbReference>
<evidence type="ECO:0000256" key="2">
    <source>
        <dbReference type="ARBA" id="ARBA00004191"/>
    </source>
</evidence>